<sequence>MWKRGNKSKAWTGPQKNHVTVFITSLFLILVVLTISLRDHGNKITSSFGLVKQKWNSSMPQVQFHPTIEVLNGTELVWQIPDTPKAVIFVAHGCNGRSVNFWDRSSTCPNCIGLPEERLIVLNALARKFAVLTISSAARCWTFREEKFVVKDIIKQWVEKNRLQQFPLVALGASSGGYFISVLATELKFNSLTLMIAEGIFDKIHITGEYPPTLFVHMPKDLRRHTKINENLELLKNKGVDVAEIECMEFPLSPQILADRIQGIDQTVSAKLFELFQDKGFIDESGYMRNDGRATNWKKALRESRIHLPDQRLEQHIQEELNLAFAYHEMTSLHCEQIFEWFESHMS</sequence>
<evidence type="ECO:0000313" key="2">
    <source>
        <dbReference type="RefSeq" id="XP_018815406.1"/>
    </source>
</evidence>
<dbReference type="Proteomes" id="UP000235220">
    <property type="component" value="Chromosome 10"/>
</dbReference>
<reference evidence="2" key="1">
    <citation type="submission" date="2025-08" db="UniProtKB">
        <authorList>
            <consortium name="RefSeq"/>
        </authorList>
    </citation>
    <scope>IDENTIFICATION</scope>
    <source>
        <tissue evidence="2">Leaves</tissue>
    </source>
</reference>
<accession>A0A2I4E7N0</accession>
<dbReference type="AlphaFoldDB" id="A0A2I4E7N0"/>
<dbReference type="PANTHER" id="PTHR35128:SF1">
    <property type="entry name" value="SECRETION-REGULATING GUANINE NUCLEOTIDE EXCHANGE FACTOR"/>
    <property type="match status" value="1"/>
</dbReference>
<dbReference type="STRING" id="51240.A0A2I4E7N0"/>
<organism evidence="1 2">
    <name type="scientific">Juglans regia</name>
    <name type="common">English walnut</name>
    <dbReference type="NCBI Taxonomy" id="51240"/>
    <lineage>
        <taxon>Eukaryota</taxon>
        <taxon>Viridiplantae</taxon>
        <taxon>Streptophyta</taxon>
        <taxon>Embryophyta</taxon>
        <taxon>Tracheophyta</taxon>
        <taxon>Spermatophyta</taxon>
        <taxon>Magnoliopsida</taxon>
        <taxon>eudicotyledons</taxon>
        <taxon>Gunneridae</taxon>
        <taxon>Pentapetalae</taxon>
        <taxon>rosids</taxon>
        <taxon>fabids</taxon>
        <taxon>Fagales</taxon>
        <taxon>Juglandaceae</taxon>
        <taxon>Juglans</taxon>
    </lineage>
</organism>
<dbReference type="Gramene" id="Jr10_16340_p1">
    <property type="protein sequence ID" value="cds.Jr10_16340_p1"/>
    <property type="gene ID" value="Jr10_16340"/>
</dbReference>
<dbReference type="KEGG" id="jre:108987019"/>
<keyword evidence="1" id="KW-1185">Reference proteome</keyword>
<gene>
    <name evidence="2" type="primary">LOC108987019</name>
</gene>
<dbReference type="InterPro" id="IPR029058">
    <property type="entry name" value="AB_hydrolase_fold"/>
</dbReference>
<proteinExistence type="predicted"/>
<dbReference type="OrthoDB" id="10022521at2759"/>
<evidence type="ECO:0000313" key="1">
    <source>
        <dbReference type="Proteomes" id="UP000235220"/>
    </source>
</evidence>
<dbReference type="PANTHER" id="PTHR35128">
    <property type="entry name" value="SECRETION-REGULATING GUANINE NUCLEOTIDE EXCHANGE FACTOR"/>
    <property type="match status" value="1"/>
</dbReference>
<dbReference type="RefSeq" id="XP_018815406.1">
    <property type="nucleotide sequence ID" value="XM_018959861.2"/>
</dbReference>
<name>A0A2I4E7N0_JUGRE</name>
<dbReference type="SUPFAM" id="SSF53474">
    <property type="entry name" value="alpha/beta-Hydrolases"/>
    <property type="match status" value="1"/>
</dbReference>
<dbReference type="FunCoup" id="A0A2I4E7N0">
    <property type="interactions" value="1054"/>
</dbReference>
<protein>
    <submittedName>
        <fullName evidence="2">Uncharacterized protein LOC108987019 isoform X1</fullName>
    </submittedName>
</protein>
<dbReference type="GeneID" id="108987019"/>